<dbReference type="PANTHER" id="PTHR30579">
    <property type="entry name" value="TRANSCRIPTIONAL REGULATOR"/>
    <property type="match status" value="1"/>
</dbReference>
<dbReference type="Gene3D" id="3.40.190.290">
    <property type="match status" value="1"/>
</dbReference>
<dbReference type="PROSITE" id="PS50931">
    <property type="entry name" value="HTH_LYSR"/>
    <property type="match status" value="1"/>
</dbReference>
<dbReference type="Pfam" id="PF03466">
    <property type="entry name" value="LysR_substrate"/>
    <property type="match status" value="1"/>
</dbReference>
<gene>
    <name evidence="8" type="primary">lysG</name>
    <name evidence="8" type="ORF">GCM10009721_37880</name>
</gene>
<keyword evidence="4" id="KW-0010">Activator</keyword>
<dbReference type="InterPro" id="IPR036388">
    <property type="entry name" value="WH-like_DNA-bd_sf"/>
</dbReference>
<feature type="compositionally biased region" description="Low complexity" evidence="6">
    <location>
        <begin position="283"/>
        <end position="293"/>
    </location>
</feature>
<dbReference type="Gene3D" id="1.10.10.10">
    <property type="entry name" value="Winged helix-like DNA-binding domain superfamily/Winged helix DNA-binding domain"/>
    <property type="match status" value="1"/>
</dbReference>
<keyword evidence="3" id="KW-0238">DNA-binding</keyword>
<evidence type="ECO:0000256" key="2">
    <source>
        <dbReference type="ARBA" id="ARBA00023015"/>
    </source>
</evidence>
<feature type="region of interest" description="Disordered" evidence="6">
    <location>
        <begin position="283"/>
        <end position="308"/>
    </location>
</feature>
<evidence type="ECO:0000256" key="6">
    <source>
        <dbReference type="SAM" id="MobiDB-lite"/>
    </source>
</evidence>
<evidence type="ECO:0000256" key="5">
    <source>
        <dbReference type="ARBA" id="ARBA00023163"/>
    </source>
</evidence>
<evidence type="ECO:0000256" key="4">
    <source>
        <dbReference type="ARBA" id="ARBA00023159"/>
    </source>
</evidence>
<dbReference type="InterPro" id="IPR000847">
    <property type="entry name" value="LysR_HTH_N"/>
</dbReference>
<dbReference type="InterPro" id="IPR050176">
    <property type="entry name" value="LTTR"/>
</dbReference>
<accession>A0ABQ2IED7</accession>
<dbReference type="RefSeq" id="WP_043417308.1">
    <property type="nucleotide sequence ID" value="NZ_BMNZ01000008.1"/>
</dbReference>
<dbReference type="InterPro" id="IPR017685">
    <property type="entry name" value="ArgP"/>
</dbReference>
<protein>
    <submittedName>
        <fullName evidence="8">Lysine export transcriptional regulatory protein LysG</fullName>
    </submittedName>
</protein>
<dbReference type="PANTHER" id="PTHR30579:SF2">
    <property type="entry name" value="HTH-TYPE TRANSCRIPTIONAL REGULATOR ARGP"/>
    <property type="match status" value="1"/>
</dbReference>
<sequence>MRLQPEHLATLLAIVDAGTFDAAARRLHVTPSAVSQRVKALEAEVGQVVVVRTAPCRATPAGEALVRLARQQSLLESEALAGLATGEGDRVDLPIVVNADSMSTWFTGVLTDAAGWDDVVLRVRVEDQDHSARLLRSGEVLGAVTSDPTPVQGCSTEPLVTMRYLPAATPELLDRHRAGRGFDWATAPLVRFNGKDDIQQRLLDRHGVASAPPTHEVPDGAGFVAAVRAGLGWGALLTTQLAPLLEAGDVVRLGSRDHVDVQLYWQRWRLPSAHLDRLSETVRTAASSAAPRSTVRRPAERATRHTPR</sequence>
<evidence type="ECO:0000313" key="8">
    <source>
        <dbReference type="EMBL" id="GGN06641.1"/>
    </source>
</evidence>
<dbReference type="NCBIfam" id="NF002964">
    <property type="entry name" value="PRK03635.1"/>
    <property type="match status" value="1"/>
</dbReference>
<keyword evidence="2" id="KW-0805">Transcription regulation</keyword>
<proteinExistence type="inferred from homology"/>
<comment type="caution">
    <text evidence="8">The sequence shown here is derived from an EMBL/GenBank/DDBJ whole genome shotgun (WGS) entry which is preliminary data.</text>
</comment>
<name>A0ABQ2IED7_9MICO</name>
<evidence type="ECO:0000256" key="1">
    <source>
        <dbReference type="ARBA" id="ARBA00009437"/>
    </source>
</evidence>
<reference evidence="9" key="1">
    <citation type="journal article" date="2019" name="Int. J. Syst. Evol. Microbiol.">
        <title>The Global Catalogue of Microorganisms (GCM) 10K type strain sequencing project: providing services to taxonomists for standard genome sequencing and annotation.</title>
        <authorList>
            <consortium name="The Broad Institute Genomics Platform"/>
            <consortium name="The Broad Institute Genome Sequencing Center for Infectious Disease"/>
            <person name="Wu L."/>
            <person name="Ma J."/>
        </authorList>
    </citation>
    <scope>NUCLEOTIDE SEQUENCE [LARGE SCALE GENOMIC DNA]</scope>
    <source>
        <strain evidence="9">JCM 1365</strain>
    </source>
</reference>
<evidence type="ECO:0000313" key="9">
    <source>
        <dbReference type="Proteomes" id="UP000623461"/>
    </source>
</evidence>
<dbReference type="InterPro" id="IPR036390">
    <property type="entry name" value="WH_DNA-bd_sf"/>
</dbReference>
<dbReference type="SUPFAM" id="SSF53850">
    <property type="entry name" value="Periplasmic binding protein-like II"/>
    <property type="match status" value="1"/>
</dbReference>
<dbReference type="Proteomes" id="UP000623461">
    <property type="component" value="Unassembled WGS sequence"/>
</dbReference>
<keyword evidence="5" id="KW-0804">Transcription</keyword>
<dbReference type="SUPFAM" id="SSF46785">
    <property type="entry name" value="Winged helix' DNA-binding domain"/>
    <property type="match status" value="1"/>
</dbReference>
<dbReference type="NCBIfam" id="TIGR03298">
    <property type="entry name" value="argP"/>
    <property type="match status" value="1"/>
</dbReference>
<evidence type="ECO:0000256" key="3">
    <source>
        <dbReference type="ARBA" id="ARBA00023125"/>
    </source>
</evidence>
<keyword evidence="9" id="KW-1185">Reference proteome</keyword>
<feature type="compositionally biased region" description="Basic and acidic residues" evidence="6">
    <location>
        <begin position="297"/>
        <end position="308"/>
    </location>
</feature>
<comment type="similarity">
    <text evidence="1">Belongs to the LysR transcriptional regulatory family.</text>
</comment>
<dbReference type="Pfam" id="PF00126">
    <property type="entry name" value="HTH_1"/>
    <property type="match status" value="1"/>
</dbReference>
<organism evidence="8 9">
    <name type="scientific">Terrabacter tumescens</name>
    <dbReference type="NCBI Taxonomy" id="60443"/>
    <lineage>
        <taxon>Bacteria</taxon>
        <taxon>Bacillati</taxon>
        <taxon>Actinomycetota</taxon>
        <taxon>Actinomycetes</taxon>
        <taxon>Micrococcales</taxon>
        <taxon>Intrasporangiaceae</taxon>
        <taxon>Terrabacter</taxon>
    </lineage>
</organism>
<feature type="domain" description="HTH lysR-type" evidence="7">
    <location>
        <begin position="1"/>
        <end position="59"/>
    </location>
</feature>
<evidence type="ECO:0000259" key="7">
    <source>
        <dbReference type="PROSITE" id="PS50931"/>
    </source>
</evidence>
<dbReference type="InterPro" id="IPR005119">
    <property type="entry name" value="LysR_subst-bd"/>
</dbReference>
<dbReference type="EMBL" id="BMNZ01000008">
    <property type="protein sequence ID" value="GGN06641.1"/>
    <property type="molecule type" value="Genomic_DNA"/>
</dbReference>